<evidence type="ECO:0000313" key="5">
    <source>
        <dbReference type="EMBL" id="KAK0741209.1"/>
    </source>
</evidence>
<dbReference type="AlphaFoldDB" id="A0AA40K079"/>
<dbReference type="SUPFAM" id="SSF51735">
    <property type="entry name" value="NAD(P)-binding Rossmann-fold domains"/>
    <property type="match status" value="1"/>
</dbReference>
<keyword evidence="2" id="KW-0521">NADP</keyword>
<dbReference type="InterPro" id="IPR051609">
    <property type="entry name" value="NmrA/Isoflavone_reductase-like"/>
</dbReference>
<comment type="similarity">
    <text evidence="1">Belongs to the NmrA-type oxidoreductase family. Isoflavone reductase subfamily.</text>
</comment>
<dbReference type="InterPro" id="IPR036291">
    <property type="entry name" value="NAD(P)-bd_dom_sf"/>
</dbReference>
<dbReference type="Pfam" id="PF13460">
    <property type="entry name" value="NAD_binding_10"/>
    <property type="match status" value="1"/>
</dbReference>
<evidence type="ECO:0000313" key="6">
    <source>
        <dbReference type="Proteomes" id="UP001172155"/>
    </source>
</evidence>
<evidence type="ECO:0000259" key="4">
    <source>
        <dbReference type="Pfam" id="PF13460"/>
    </source>
</evidence>
<name>A0AA40K079_9PEZI</name>
<evidence type="ECO:0000256" key="1">
    <source>
        <dbReference type="ARBA" id="ARBA00005725"/>
    </source>
</evidence>
<dbReference type="PANTHER" id="PTHR47706:SF5">
    <property type="entry name" value="ISOFLAVONE REDUCTASE"/>
    <property type="match status" value="1"/>
</dbReference>
<keyword evidence="3" id="KW-0560">Oxidoreductase</keyword>
<proteinExistence type="inferred from homology"/>
<protein>
    <recommendedName>
        <fullName evidence="4">NAD(P)-binding domain-containing protein</fullName>
    </recommendedName>
</protein>
<dbReference type="InterPro" id="IPR016040">
    <property type="entry name" value="NAD(P)-bd_dom"/>
</dbReference>
<dbReference type="Proteomes" id="UP001172155">
    <property type="component" value="Unassembled WGS sequence"/>
</dbReference>
<dbReference type="EMBL" id="JAUKUD010000006">
    <property type="protein sequence ID" value="KAK0741209.1"/>
    <property type="molecule type" value="Genomic_DNA"/>
</dbReference>
<evidence type="ECO:0000256" key="2">
    <source>
        <dbReference type="ARBA" id="ARBA00022857"/>
    </source>
</evidence>
<feature type="domain" description="NAD(P)-binding" evidence="4">
    <location>
        <begin position="10"/>
        <end position="179"/>
    </location>
</feature>
<organism evidence="5 6">
    <name type="scientific">Schizothecium vesticola</name>
    <dbReference type="NCBI Taxonomy" id="314040"/>
    <lineage>
        <taxon>Eukaryota</taxon>
        <taxon>Fungi</taxon>
        <taxon>Dikarya</taxon>
        <taxon>Ascomycota</taxon>
        <taxon>Pezizomycotina</taxon>
        <taxon>Sordariomycetes</taxon>
        <taxon>Sordariomycetidae</taxon>
        <taxon>Sordariales</taxon>
        <taxon>Schizotheciaceae</taxon>
        <taxon>Schizothecium</taxon>
    </lineage>
</organism>
<evidence type="ECO:0000256" key="3">
    <source>
        <dbReference type="ARBA" id="ARBA00023002"/>
    </source>
</evidence>
<keyword evidence="6" id="KW-1185">Reference proteome</keyword>
<gene>
    <name evidence="5" type="ORF">B0T18DRAFT_393868</name>
</gene>
<reference evidence="5" key="1">
    <citation type="submission" date="2023-06" db="EMBL/GenBank/DDBJ databases">
        <title>Genome-scale phylogeny and comparative genomics of the fungal order Sordariales.</title>
        <authorList>
            <consortium name="Lawrence Berkeley National Laboratory"/>
            <person name="Hensen N."/>
            <person name="Bonometti L."/>
            <person name="Westerberg I."/>
            <person name="Brannstrom I.O."/>
            <person name="Guillou S."/>
            <person name="Cros-Aarteil S."/>
            <person name="Calhoun S."/>
            <person name="Haridas S."/>
            <person name="Kuo A."/>
            <person name="Mondo S."/>
            <person name="Pangilinan J."/>
            <person name="Riley R."/>
            <person name="LaButti K."/>
            <person name="Andreopoulos B."/>
            <person name="Lipzen A."/>
            <person name="Chen C."/>
            <person name="Yanf M."/>
            <person name="Daum C."/>
            <person name="Ng V."/>
            <person name="Clum A."/>
            <person name="Steindorff A."/>
            <person name="Ohm R."/>
            <person name="Martin F."/>
            <person name="Silar P."/>
            <person name="Natvig D."/>
            <person name="Lalanne C."/>
            <person name="Gautier V."/>
            <person name="Ament-velasquez S.L."/>
            <person name="Kruys A."/>
            <person name="Hutchinson M.I."/>
            <person name="Powell A.J."/>
            <person name="Barry K."/>
            <person name="Miller A.N."/>
            <person name="Grigoriev I.V."/>
            <person name="Debuchy R."/>
            <person name="Gladieux P."/>
            <person name="Thoren M.H."/>
            <person name="Johannesson H."/>
        </authorList>
    </citation>
    <scope>NUCLEOTIDE SEQUENCE</scope>
    <source>
        <strain evidence="5">SMH3187-1</strain>
    </source>
</reference>
<sequence length="338" mass="37489">MMRVAIAGGGGFAFLLTQQIAETANPVLVMSRQEHPEFEENFPECQVAVVDFSNMQDLRYILQGVDLVISTISGSEQLNLIDAARRARVRRFVPSEFEGDLQHRPANDPFDQGSHAARDLLDRLARTTDMNFTVFSCGLFMERFGPGGLQAYALGSSSGVQGPSDYIVDVAAATAEVVETDRRGRAAQVSLTSVYNVVQFVAAAIDQGVDDWPREFRMRGDQMTIRELVATCSNVRGGWCPTQSAAVCPPKNVDKFLTVPFRLVSRTYQDVEGLAEEARIGDDGTTWHYYQRLLQTANGRYHVRQTNLSEAVNQGATAPLRPMRFRAWLEQTWGAAEV</sequence>
<dbReference type="GO" id="GO:0016491">
    <property type="term" value="F:oxidoreductase activity"/>
    <property type="evidence" value="ECO:0007669"/>
    <property type="project" value="UniProtKB-KW"/>
</dbReference>
<dbReference type="Gene3D" id="3.40.50.720">
    <property type="entry name" value="NAD(P)-binding Rossmann-like Domain"/>
    <property type="match status" value="1"/>
</dbReference>
<comment type="caution">
    <text evidence="5">The sequence shown here is derived from an EMBL/GenBank/DDBJ whole genome shotgun (WGS) entry which is preliminary data.</text>
</comment>
<accession>A0AA40K079</accession>
<dbReference type="PANTHER" id="PTHR47706">
    <property type="entry name" value="NMRA-LIKE FAMILY PROTEIN"/>
    <property type="match status" value="1"/>
</dbReference>